<name>A0A9D4Q3S0_RHISA</name>
<evidence type="ECO:0000313" key="1">
    <source>
        <dbReference type="EMBL" id="KAH7963532.1"/>
    </source>
</evidence>
<reference evidence="1" key="1">
    <citation type="journal article" date="2020" name="Cell">
        <title>Large-Scale Comparative Analyses of Tick Genomes Elucidate Their Genetic Diversity and Vector Capacities.</title>
        <authorList>
            <consortium name="Tick Genome and Microbiome Consortium (TIGMIC)"/>
            <person name="Jia N."/>
            <person name="Wang J."/>
            <person name="Shi W."/>
            <person name="Du L."/>
            <person name="Sun Y."/>
            <person name="Zhan W."/>
            <person name="Jiang J.F."/>
            <person name="Wang Q."/>
            <person name="Zhang B."/>
            <person name="Ji P."/>
            <person name="Bell-Sakyi L."/>
            <person name="Cui X.M."/>
            <person name="Yuan T.T."/>
            <person name="Jiang B.G."/>
            <person name="Yang W.F."/>
            <person name="Lam T.T."/>
            <person name="Chang Q.C."/>
            <person name="Ding S.J."/>
            <person name="Wang X.J."/>
            <person name="Zhu J.G."/>
            <person name="Ruan X.D."/>
            <person name="Zhao L."/>
            <person name="Wei J.T."/>
            <person name="Ye R.Z."/>
            <person name="Que T.C."/>
            <person name="Du C.H."/>
            <person name="Zhou Y.H."/>
            <person name="Cheng J.X."/>
            <person name="Dai P.F."/>
            <person name="Guo W.B."/>
            <person name="Han X.H."/>
            <person name="Huang E.J."/>
            <person name="Li L.F."/>
            <person name="Wei W."/>
            <person name="Gao Y.C."/>
            <person name="Liu J.Z."/>
            <person name="Shao H.Z."/>
            <person name="Wang X."/>
            <person name="Wang C.C."/>
            <person name="Yang T.C."/>
            <person name="Huo Q.B."/>
            <person name="Li W."/>
            <person name="Chen H.Y."/>
            <person name="Chen S.E."/>
            <person name="Zhou L.G."/>
            <person name="Ni X.B."/>
            <person name="Tian J.H."/>
            <person name="Sheng Y."/>
            <person name="Liu T."/>
            <person name="Pan Y.S."/>
            <person name="Xia L.Y."/>
            <person name="Li J."/>
            <person name="Zhao F."/>
            <person name="Cao W.C."/>
        </authorList>
    </citation>
    <scope>NUCLEOTIDE SEQUENCE</scope>
    <source>
        <strain evidence="1">Rsan-2018</strain>
    </source>
</reference>
<organism evidence="1 2">
    <name type="scientific">Rhipicephalus sanguineus</name>
    <name type="common">Brown dog tick</name>
    <name type="synonym">Ixodes sanguineus</name>
    <dbReference type="NCBI Taxonomy" id="34632"/>
    <lineage>
        <taxon>Eukaryota</taxon>
        <taxon>Metazoa</taxon>
        <taxon>Ecdysozoa</taxon>
        <taxon>Arthropoda</taxon>
        <taxon>Chelicerata</taxon>
        <taxon>Arachnida</taxon>
        <taxon>Acari</taxon>
        <taxon>Parasitiformes</taxon>
        <taxon>Ixodida</taxon>
        <taxon>Ixodoidea</taxon>
        <taxon>Ixodidae</taxon>
        <taxon>Rhipicephalinae</taxon>
        <taxon>Rhipicephalus</taxon>
        <taxon>Rhipicephalus</taxon>
    </lineage>
</organism>
<accession>A0A9D4Q3S0</accession>
<dbReference type="Proteomes" id="UP000821837">
    <property type="component" value="Chromosome 3"/>
</dbReference>
<sequence>MYDDCLRSVCGWSESGRPPLLYKEWTRTRYRVTEYLWNVVHPTLPRKKKVASQQKVVVLGDAVLEDEEVRKTMELGPKFCFEPRLKAAEALAMGRVVADRVPEAEKARCIAECAGVISTASHRPQLPFRAFVTNTRVLVDYFVERKIGPLVADK</sequence>
<reference evidence="1" key="2">
    <citation type="submission" date="2021-09" db="EMBL/GenBank/DDBJ databases">
        <authorList>
            <person name="Jia N."/>
            <person name="Wang J."/>
            <person name="Shi W."/>
            <person name="Du L."/>
            <person name="Sun Y."/>
            <person name="Zhan W."/>
            <person name="Jiang J."/>
            <person name="Wang Q."/>
            <person name="Zhang B."/>
            <person name="Ji P."/>
            <person name="Sakyi L.B."/>
            <person name="Cui X."/>
            <person name="Yuan T."/>
            <person name="Jiang B."/>
            <person name="Yang W."/>
            <person name="Lam T.T.-Y."/>
            <person name="Chang Q."/>
            <person name="Ding S."/>
            <person name="Wang X."/>
            <person name="Zhu J."/>
            <person name="Ruan X."/>
            <person name="Zhao L."/>
            <person name="Wei J."/>
            <person name="Que T."/>
            <person name="Du C."/>
            <person name="Cheng J."/>
            <person name="Dai P."/>
            <person name="Han X."/>
            <person name="Huang E."/>
            <person name="Gao Y."/>
            <person name="Liu J."/>
            <person name="Shao H."/>
            <person name="Ye R."/>
            <person name="Li L."/>
            <person name="Wei W."/>
            <person name="Wang X."/>
            <person name="Wang C."/>
            <person name="Huo Q."/>
            <person name="Li W."/>
            <person name="Guo W."/>
            <person name="Chen H."/>
            <person name="Chen S."/>
            <person name="Zhou L."/>
            <person name="Zhou L."/>
            <person name="Ni X."/>
            <person name="Tian J."/>
            <person name="Zhou Y."/>
            <person name="Sheng Y."/>
            <person name="Liu T."/>
            <person name="Pan Y."/>
            <person name="Xia L."/>
            <person name="Li J."/>
            <person name="Zhao F."/>
            <person name="Cao W."/>
        </authorList>
    </citation>
    <scope>NUCLEOTIDE SEQUENCE</scope>
    <source>
        <strain evidence="1">Rsan-2018</strain>
        <tissue evidence="1">Larvae</tissue>
    </source>
</reference>
<dbReference type="EMBL" id="JABSTV010001249">
    <property type="protein sequence ID" value="KAH7963532.1"/>
    <property type="molecule type" value="Genomic_DNA"/>
</dbReference>
<evidence type="ECO:0000313" key="2">
    <source>
        <dbReference type="Proteomes" id="UP000821837"/>
    </source>
</evidence>
<proteinExistence type="predicted"/>
<comment type="caution">
    <text evidence="1">The sequence shown here is derived from an EMBL/GenBank/DDBJ whole genome shotgun (WGS) entry which is preliminary data.</text>
</comment>
<gene>
    <name evidence="1" type="ORF">HPB52_021299</name>
</gene>
<dbReference type="AlphaFoldDB" id="A0A9D4Q3S0"/>
<protein>
    <submittedName>
        <fullName evidence="1">Uncharacterized protein</fullName>
    </submittedName>
</protein>
<keyword evidence="2" id="KW-1185">Reference proteome</keyword>